<dbReference type="PROSITE" id="PS50157">
    <property type="entry name" value="ZINC_FINGER_C2H2_2"/>
    <property type="match status" value="1"/>
</dbReference>
<dbReference type="GO" id="GO:0008270">
    <property type="term" value="F:zinc ion binding"/>
    <property type="evidence" value="ECO:0007669"/>
    <property type="project" value="UniProtKB-KW"/>
</dbReference>
<feature type="compositionally biased region" description="Acidic residues" evidence="2">
    <location>
        <begin position="161"/>
        <end position="180"/>
    </location>
</feature>
<proteinExistence type="predicted"/>
<dbReference type="InterPro" id="IPR045320">
    <property type="entry name" value="JAGGED/SL1-like"/>
</dbReference>
<dbReference type="Proteomes" id="UP001237642">
    <property type="component" value="Unassembled WGS sequence"/>
</dbReference>
<feature type="compositionally biased region" description="Low complexity" evidence="2">
    <location>
        <begin position="60"/>
        <end position="80"/>
    </location>
</feature>
<sequence>MSSSSGENKQENSPARAIYPCRFCSLTFSTPMALGGHQNAHKSERDAEKKRTESMKNQASSVGAIVESSSSSSRRQLSEHVSPMMFAHRSAPMAHPSVPMDSPSAPMTRMLTSDLPVPSDRQPVLHNFFGPSDAASSRRPILHNFFGPSDAESGAGVVVPDQDEEQVAEEEEDINLDLKL</sequence>
<feature type="compositionally biased region" description="Basic and acidic residues" evidence="2">
    <location>
        <begin position="41"/>
        <end position="54"/>
    </location>
</feature>
<dbReference type="Gene3D" id="3.30.160.60">
    <property type="entry name" value="Classic Zinc Finger"/>
    <property type="match status" value="1"/>
</dbReference>
<dbReference type="AlphaFoldDB" id="A0AAD8JMW0"/>
<name>A0AAD8JMW0_9APIA</name>
<reference evidence="4" key="1">
    <citation type="submission" date="2023-02" db="EMBL/GenBank/DDBJ databases">
        <title>Genome of toxic invasive species Heracleum sosnowskyi carries increased number of genes despite the absence of recent whole-genome duplications.</title>
        <authorList>
            <person name="Schelkunov M."/>
            <person name="Shtratnikova V."/>
            <person name="Makarenko M."/>
            <person name="Klepikova A."/>
            <person name="Omelchenko D."/>
            <person name="Novikova G."/>
            <person name="Obukhova E."/>
            <person name="Bogdanov V."/>
            <person name="Penin A."/>
            <person name="Logacheva M."/>
        </authorList>
    </citation>
    <scope>NUCLEOTIDE SEQUENCE</scope>
    <source>
        <strain evidence="4">Hsosn_3</strain>
        <tissue evidence="4">Leaf</tissue>
    </source>
</reference>
<feature type="domain" description="C2H2-type" evidence="3">
    <location>
        <begin position="19"/>
        <end position="46"/>
    </location>
</feature>
<evidence type="ECO:0000256" key="2">
    <source>
        <dbReference type="SAM" id="MobiDB-lite"/>
    </source>
</evidence>
<protein>
    <recommendedName>
        <fullName evidence="3">C2H2-type domain-containing protein</fullName>
    </recommendedName>
</protein>
<keyword evidence="5" id="KW-1185">Reference proteome</keyword>
<reference evidence="4" key="2">
    <citation type="submission" date="2023-05" db="EMBL/GenBank/DDBJ databases">
        <authorList>
            <person name="Schelkunov M.I."/>
        </authorList>
    </citation>
    <scope>NUCLEOTIDE SEQUENCE</scope>
    <source>
        <strain evidence="4">Hsosn_3</strain>
        <tissue evidence="4">Leaf</tissue>
    </source>
</reference>
<dbReference type="PANTHER" id="PTHR45730:SF109">
    <property type="entry name" value="ZINC FINGER PROTEIN KNUCKLES"/>
    <property type="match status" value="1"/>
</dbReference>
<keyword evidence="1" id="KW-0862">Zinc</keyword>
<dbReference type="PROSITE" id="PS00028">
    <property type="entry name" value="ZINC_FINGER_C2H2_1"/>
    <property type="match status" value="1"/>
</dbReference>
<dbReference type="EMBL" id="JAUIZM010000001">
    <property type="protein sequence ID" value="KAK1405417.1"/>
    <property type="molecule type" value="Genomic_DNA"/>
</dbReference>
<organism evidence="4 5">
    <name type="scientific">Heracleum sosnowskyi</name>
    <dbReference type="NCBI Taxonomy" id="360622"/>
    <lineage>
        <taxon>Eukaryota</taxon>
        <taxon>Viridiplantae</taxon>
        <taxon>Streptophyta</taxon>
        <taxon>Embryophyta</taxon>
        <taxon>Tracheophyta</taxon>
        <taxon>Spermatophyta</taxon>
        <taxon>Magnoliopsida</taxon>
        <taxon>eudicotyledons</taxon>
        <taxon>Gunneridae</taxon>
        <taxon>Pentapetalae</taxon>
        <taxon>asterids</taxon>
        <taxon>campanulids</taxon>
        <taxon>Apiales</taxon>
        <taxon>Apiaceae</taxon>
        <taxon>Apioideae</taxon>
        <taxon>apioid superclade</taxon>
        <taxon>Tordylieae</taxon>
        <taxon>Tordyliinae</taxon>
        <taxon>Heracleum</taxon>
    </lineage>
</organism>
<accession>A0AAD8JMW0</accession>
<dbReference type="InterPro" id="IPR013087">
    <property type="entry name" value="Znf_C2H2_type"/>
</dbReference>
<dbReference type="GO" id="GO:0003700">
    <property type="term" value="F:DNA-binding transcription factor activity"/>
    <property type="evidence" value="ECO:0007669"/>
    <property type="project" value="InterPro"/>
</dbReference>
<evidence type="ECO:0000259" key="3">
    <source>
        <dbReference type="PROSITE" id="PS50157"/>
    </source>
</evidence>
<keyword evidence="1" id="KW-0863">Zinc-finger</keyword>
<keyword evidence="1" id="KW-0479">Metal-binding</keyword>
<evidence type="ECO:0000313" key="5">
    <source>
        <dbReference type="Proteomes" id="UP001237642"/>
    </source>
</evidence>
<evidence type="ECO:0000313" key="4">
    <source>
        <dbReference type="EMBL" id="KAK1405417.1"/>
    </source>
</evidence>
<feature type="region of interest" description="Disordered" evidence="2">
    <location>
        <begin position="31"/>
        <end position="80"/>
    </location>
</feature>
<comment type="caution">
    <text evidence="4">The sequence shown here is derived from an EMBL/GenBank/DDBJ whole genome shotgun (WGS) entry which is preliminary data.</text>
</comment>
<dbReference type="PANTHER" id="PTHR45730">
    <property type="entry name" value="ZINC FINGER PROTEIN JAGGED"/>
    <property type="match status" value="1"/>
</dbReference>
<evidence type="ECO:0000256" key="1">
    <source>
        <dbReference type="PROSITE-ProRule" id="PRU00042"/>
    </source>
</evidence>
<gene>
    <name evidence="4" type="ORF">POM88_005022</name>
</gene>
<feature type="region of interest" description="Disordered" evidence="2">
    <location>
        <begin position="140"/>
        <end position="180"/>
    </location>
</feature>